<name>A0ABV9XSE1_9PSEU</name>
<organism evidence="2 3">
    <name type="scientific">Saccharothrix xinjiangensis</name>
    <dbReference type="NCBI Taxonomy" id="204798"/>
    <lineage>
        <taxon>Bacteria</taxon>
        <taxon>Bacillati</taxon>
        <taxon>Actinomycetota</taxon>
        <taxon>Actinomycetes</taxon>
        <taxon>Pseudonocardiales</taxon>
        <taxon>Pseudonocardiaceae</taxon>
        <taxon>Saccharothrix</taxon>
    </lineage>
</organism>
<dbReference type="Proteomes" id="UP001595833">
    <property type="component" value="Unassembled WGS sequence"/>
</dbReference>
<proteinExistence type="predicted"/>
<dbReference type="SUPFAM" id="SSF52540">
    <property type="entry name" value="P-loop containing nucleoside triphosphate hydrolases"/>
    <property type="match status" value="1"/>
</dbReference>
<feature type="region of interest" description="Disordered" evidence="1">
    <location>
        <begin position="158"/>
        <end position="187"/>
    </location>
</feature>
<feature type="compositionally biased region" description="Basic and acidic residues" evidence="1">
    <location>
        <begin position="158"/>
        <end position="175"/>
    </location>
</feature>
<accession>A0ABV9XSE1</accession>
<dbReference type="Gene3D" id="3.40.50.300">
    <property type="entry name" value="P-loop containing nucleotide triphosphate hydrolases"/>
    <property type="match status" value="1"/>
</dbReference>
<protein>
    <submittedName>
        <fullName evidence="2">NACHT domain-containing protein</fullName>
    </submittedName>
</protein>
<dbReference type="InterPro" id="IPR027417">
    <property type="entry name" value="P-loop_NTPase"/>
</dbReference>
<sequence>MPGGRPSQGKRQRYEELEELAAWFHRALTDAGFGSVHEFLSTGLFEKNAVYGVFGATRLLTLEATQSLAVALKRAPNQVVDVWVRAKEARDRDVLAQQRAEQPRLETWAACPLPTLALRNLLEPQSTAVERLPYRLLGVDEPPLSTIYVRQQVRLRTSAEREEPGAQREVVEEQRPATTASQSAVPVSEALERHDHLLVTGEPGAGKSTLSNHLARVLSRVWLREDSATTAPLSEPVVPVRVSARSLDSTGSWSNVLAAAVCRTLGRTLVQDPDSGMFTGRVQGARWLVLVDGLDEVPDPRVRGEVIRAVAQHARPGSDYRFVITTRGLPESELSPLRAANVGDYVIQPFDRPELEQFARRWFTAQNPATAARDAERFLRETSDGRLRELVRNPLLATIAAVTAVRDPGRPLPTSRISLYERFCGYLAGDQGVRRDVLDHLRRRHQDDSDRLACVNWLHANRFRLLAALARERLETQDPLWPVARKWVRDQAGDALVEGWEEHLWEELIGTGLLVAAEREVRFLHQSFAEFLAAQSHADSIGDDFADLDTWIRRGLKDAERTFALFTFALWAAKPDHDIATVVDRILTSYDPRRVVLAGRLVAEGVTTSTETVERVVSRLLALAHNLDDFDIAAEAIEVLGGLFDHPWVAKHLESMGAHPHLAVGRRMTAVVALERLTGGARIGSLLASLLPSCYGSVLRRAAPMVLRLGADVVEQVRRRILDMVLEPGAPVSRSVDATEALADLDLVPDMKAMAQRVFGDRSATPELLKRVANAWYDAVGDGAIADIAAKANARARDDHDGRLELATFLERRGDATTAAALAQEALDDPHATQAATRNALLLLLKVRGDEGVRAIVDQAKEWLAPSEPSPCWEAGWLLRSAVKTNPHVALSELARTCLFEASPTAFGLDQFAGAWLATPDGTPQTVVDLFGDGRKLFWYDRIYIAEFMNDAGGGQEAWAWAESVFHPSAVLTRDLSRMAVQILSKINPEATVAMVAGLAAGKPAPHVDALAGMLDALDPDSPAAAVDVATALAAHPRVTGEQLKQALLVRLTHGDSACATTLVDLVLRPELSSVDRRVLVRALAASGETDLAMEAWGRLLTVQEHAFSNEVGLVSDLQCAGVAEWGAERMRTLIDDPATAPRRRLRLRQMVALLELDADPATT</sequence>
<evidence type="ECO:0000256" key="1">
    <source>
        <dbReference type="SAM" id="MobiDB-lite"/>
    </source>
</evidence>
<dbReference type="PRINTS" id="PR00830">
    <property type="entry name" value="ENDOLAPTASE"/>
</dbReference>
<evidence type="ECO:0000313" key="2">
    <source>
        <dbReference type="EMBL" id="MFC5053031.1"/>
    </source>
</evidence>
<reference evidence="3" key="1">
    <citation type="journal article" date="2019" name="Int. J. Syst. Evol. Microbiol.">
        <title>The Global Catalogue of Microorganisms (GCM) 10K type strain sequencing project: providing services to taxonomists for standard genome sequencing and annotation.</title>
        <authorList>
            <consortium name="The Broad Institute Genomics Platform"/>
            <consortium name="The Broad Institute Genome Sequencing Center for Infectious Disease"/>
            <person name="Wu L."/>
            <person name="Ma J."/>
        </authorList>
    </citation>
    <scope>NUCLEOTIDE SEQUENCE [LARGE SCALE GENOMIC DNA]</scope>
    <source>
        <strain evidence="3">KCTC 12848</strain>
    </source>
</reference>
<comment type="caution">
    <text evidence="2">The sequence shown here is derived from an EMBL/GenBank/DDBJ whole genome shotgun (WGS) entry which is preliminary data.</text>
</comment>
<feature type="compositionally biased region" description="Polar residues" evidence="1">
    <location>
        <begin position="176"/>
        <end position="185"/>
    </location>
</feature>
<dbReference type="RefSeq" id="WP_344038065.1">
    <property type="nucleotide sequence ID" value="NZ_BAAAKE010000009.1"/>
</dbReference>
<dbReference type="PANTHER" id="PTHR46844">
    <property type="entry name" value="SLR5058 PROTEIN"/>
    <property type="match status" value="1"/>
</dbReference>
<keyword evidence="3" id="KW-1185">Reference proteome</keyword>
<gene>
    <name evidence="2" type="ORF">ACFPFM_04580</name>
</gene>
<dbReference type="EMBL" id="JBHSJB010000004">
    <property type="protein sequence ID" value="MFC5053031.1"/>
    <property type="molecule type" value="Genomic_DNA"/>
</dbReference>
<evidence type="ECO:0000313" key="3">
    <source>
        <dbReference type="Proteomes" id="UP001595833"/>
    </source>
</evidence>
<dbReference type="PANTHER" id="PTHR46844:SF1">
    <property type="entry name" value="SLR5058 PROTEIN"/>
    <property type="match status" value="1"/>
</dbReference>